<accession>A0A0G4MIN7</accession>
<dbReference type="Proteomes" id="UP000044602">
    <property type="component" value="Unassembled WGS sequence"/>
</dbReference>
<dbReference type="EMBL" id="CVQH01022756">
    <property type="protein sequence ID" value="CRK34007.1"/>
    <property type="molecule type" value="Genomic_DNA"/>
</dbReference>
<evidence type="ECO:0000313" key="2">
    <source>
        <dbReference type="Proteomes" id="UP000044602"/>
    </source>
</evidence>
<name>A0A0G4MIN7_VERLO</name>
<evidence type="ECO:0000313" key="1">
    <source>
        <dbReference type="EMBL" id="CRK34007.1"/>
    </source>
</evidence>
<dbReference type="AlphaFoldDB" id="A0A0G4MIN7"/>
<organism evidence="1 2">
    <name type="scientific">Verticillium longisporum</name>
    <name type="common">Verticillium dahliae var. longisporum</name>
    <dbReference type="NCBI Taxonomy" id="100787"/>
    <lineage>
        <taxon>Eukaryota</taxon>
        <taxon>Fungi</taxon>
        <taxon>Dikarya</taxon>
        <taxon>Ascomycota</taxon>
        <taxon>Pezizomycotina</taxon>
        <taxon>Sordariomycetes</taxon>
        <taxon>Hypocreomycetidae</taxon>
        <taxon>Glomerellales</taxon>
        <taxon>Plectosphaerellaceae</taxon>
        <taxon>Verticillium</taxon>
    </lineage>
</organism>
<protein>
    <submittedName>
        <fullName evidence="1">Uncharacterized protein</fullName>
    </submittedName>
</protein>
<gene>
    <name evidence="1" type="ORF">BN1708_019363</name>
</gene>
<feature type="non-terminal residue" evidence="1">
    <location>
        <position position="1"/>
    </location>
</feature>
<reference evidence="2" key="1">
    <citation type="submission" date="2015-05" db="EMBL/GenBank/DDBJ databases">
        <authorList>
            <person name="Fogelqvist Johan"/>
        </authorList>
    </citation>
    <scope>NUCLEOTIDE SEQUENCE [LARGE SCALE GENOMIC DNA]</scope>
</reference>
<proteinExistence type="predicted"/>
<keyword evidence="2" id="KW-1185">Reference proteome</keyword>
<sequence>CLVRFRSLQAGHEGRRQDQHILRYPRISGA</sequence>